<protein>
    <submittedName>
        <fullName evidence="7">PNPLA domain-containing protein</fullName>
    </submittedName>
</protein>
<feature type="domain" description="PNPLA" evidence="5">
    <location>
        <begin position="1"/>
        <end position="61"/>
    </location>
</feature>
<dbReference type="InterPro" id="IPR047148">
    <property type="entry name" value="PLPL9"/>
</dbReference>
<accession>A0A914USQ3</accession>
<dbReference type="PANTHER" id="PTHR24139:SF35">
    <property type="entry name" value="PNPLA DOMAIN-CONTAINING PROTEIN"/>
    <property type="match status" value="1"/>
</dbReference>
<dbReference type="PANTHER" id="PTHR24139">
    <property type="entry name" value="CALCIUM-INDEPENDENT PHOSPHOLIPASE A2"/>
    <property type="match status" value="1"/>
</dbReference>
<keyword evidence="2" id="KW-0040">ANK repeat</keyword>
<dbReference type="Proteomes" id="UP000887566">
    <property type="component" value="Unplaced"/>
</dbReference>
<organism evidence="6 7">
    <name type="scientific">Plectus sambesii</name>
    <dbReference type="NCBI Taxonomy" id="2011161"/>
    <lineage>
        <taxon>Eukaryota</taxon>
        <taxon>Metazoa</taxon>
        <taxon>Ecdysozoa</taxon>
        <taxon>Nematoda</taxon>
        <taxon>Chromadorea</taxon>
        <taxon>Plectida</taxon>
        <taxon>Plectina</taxon>
        <taxon>Plectoidea</taxon>
        <taxon>Plectidae</taxon>
        <taxon>Plectus</taxon>
    </lineage>
</organism>
<dbReference type="GO" id="GO:0047499">
    <property type="term" value="F:calcium-independent phospholipase A2 activity"/>
    <property type="evidence" value="ECO:0007669"/>
    <property type="project" value="InterPro"/>
</dbReference>
<dbReference type="GO" id="GO:0005739">
    <property type="term" value="C:mitochondrion"/>
    <property type="evidence" value="ECO:0007669"/>
    <property type="project" value="TreeGrafter"/>
</dbReference>
<evidence type="ECO:0000256" key="4">
    <source>
        <dbReference type="PROSITE-ProRule" id="PRU01161"/>
    </source>
</evidence>
<dbReference type="InterPro" id="IPR016035">
    <property type="entry name" value="Acyl_Trfase/lysoPLipase"/>
</dbReference>
<dbReference type="Pfam" id="PF01734">
    <property type="entry name" value="Patatin"/>
    <property type="match status" value="1"/>
</dbReference>
<evidence type="ECO:0000313" key="7">
    <source>
        <dbReference type="WBParaSite" id="PSAMB.scaffold12078size2966.g34623.t1"/>
    </source>
</evidence>
<dbReference type="WBParaSite" id="PSAMB.scaffold12078size2966.g34623.t1">
    <property type="protein sequence ID" value="PSAMB.scaffold12078size2966.g34623.t1"/>
    <property type="gene ID" value="PSAMB.scaffold12078size2966.g34623"/>
</dbReference>
<dbReference type="GO" id="GO:0052816">
    <property type="term" value="F:long-chain fatty acyl-CoA hydrolase activity"/>
    <property type="evidence" value="ECO:0007669"/>
    <property type="project" value="TreeGrafter"/>
</dbReference>
<sequence length="79" mass="8758">IKRNYEVEGDGGGIVPVEELEFWKAARMSSAAPTYFEPFQYERKLYVDGGLSANSPVDVICREIDNSNFKIGALLSIGK</sequence>
<dbReference type="AlphaFoldDB" id="A0A914USQ3"/>
<evidence type="ECO:0000256" key="1">
    <source>
        <dbReference type="ARBA" id="ARBA00022737"/>
    </source>
</evidence>
<evidence type="ECO:0000256" key="2">
    <source>
        <dbReference type="ARBA" id="ARBA00023043"/>
    </source>
</evidence>
<evidence type="ECO:0000313" key="6">
    <source>
        <dbReference type="Proteomes" id="UP000887566"/>
    </source>
</evidence>
<comment type="caution">
    <text evidence="4">Lacks conserved residue(s) required for the propagation of feature annotation.</text>
</comment>
<dbReference type="GO" id="GO:0006629">
    <property type="term" value="P:lipid metabolic process"/>
    <property type="evidence" value="ECO:0007669"/>
    <property type="project" value="UniProtKB-KW"/>
</dbReference>
<keyword evidence="3" id="KW-0443">Lipid metabolism</keyword>
<keyword evidence="1" id="KW-0677">Repeat</keyword>
<dbReference type="Gene3D" id="3.40.1090.10">
    <property type="entry name" value="Cytosolic phospholipase A2 catalytic domain"/>
    <property type="match status" value="1"/>
</dbReference>
<evidence type="ECO:0000259" key="5">
    <source>
        <dbReference type="PROSITE" id="PS51635"/>
    </source>
</evidence>
<name>A0A914USQ3_9BILA</name>
<proteinExistence type="predicted"/>
<feature type="short sequence motif" description="DGA/G" evidence="4">
    <location>
        <begin position="48"/>
        <end position="50"/>
    </location>
</feature>
<dbReference type="SUPFAM" id="SSF52151">
    <property type="entry name" value="FabD/lysophospholipase-like"/>
    <property type="match status" value="1"/>
</dbReference>
<evidence type="ECO:0000256" key="3">
    <source>
        <dbReference type="ARBA" id="ARBA00023098"/>
    </source>
</evidence>
<dbReference type="GO" id="GO:2000304">
    <property type="term" value="P:positive regulation of ceramide biosynthetic process"/>
    <property type="evidence" value="ECO:0007669"/>
    <property type="project" value="TreeGrafter"/>
</dbReference>
<dbReference type="PROSITE" id="PS51635">
    <property type="entry name" value="PNPLA"/>
    <property type="match status" value="1"/>
</dbReference>
<keyword evidence="6" id="KW-1185">Reference proteome</keyword>
<dbReference type="InterPro" id="IPR002641">
    <property type="entry name" value="PNPLA_dom"/>
</dbReference>
<reference evidence="7" key="1">
    <citation type="submission" date="2022-11" db="UniProtKB">
        <authorList>
            <consortium name="WormBaseParasite"/>
        </authorList>
    </citation>
    <scope>IDENTIFICATION</scope>
</reference>